<sequence length="44" mass="4892">MFPLPSGVRFPSLKTIAGPSPCSTLRKAILWVIPQISLFFCKKD</sequence>
<name>A0A8S5PGG7_9CAUD</name>
<reference evidence="1" key="1">
    <citation type="journal article" date="2021" name="Proc. Natl. Acad. Sci. U.S.A.">
        <title>A Catalog of Tens of Thousands of Viruses from Human Metagenomes Reveals Hidden Associations with Chronic Diseases.</title>
        <authorList>
            <person name="Tisza M.J."/>
            <person name="Buck C.B."/>
        </authorList>
    </citation>
    <scope>NUCLEOTIDE SEQUENCE</scope>
    <source>
        <strain evidence="1">CtuQh21</strain>
    </source>
</reference>
<evidence type="ECO:0000313" key="1">
    <source>
        <dbReference type="EMBL" id="DAE05531.1"/>
    </source>
</evidence>
<accession>A0A8S5PGG7</accession>
<dbReference type="EMBL" id="BK015412">
    <property type="protein sequence ID" value="DAE05531.1"/>
    <property type="molecule type" value="Genomic_DNA"/>
</dbReference>
<proteinExistence type="predicted"/>
<organism evidence="1">
    <name type="scientific">Podoviridae sp. ctuQh21</name>
    <dbReference type="NCBI Taxonomy" id="2825284"/>
    <lineage>
        <taxon>Viruses</taxon>
        <taxon>Duplodnaviria</taxon>
        <taxon>Heunggongvirae</taxon>
        <taxon>Uroviricota</taxon>
        <taxon>Caudoviricetes</taxon>
    </lineage>
</organism>
<protein>
    <submittedName>
        <fullName evidence="1">Uncharacterized protein</fullName>
    </submittedName>
</protein>